<dbReference type="InterPro" id="IPR025944">
    <property type="entry name" value="Sigma_54_int_dom_CS"/>
</dbReference>
<evidence type="ECO:0000256" key="1">
    <source>
        <dbReference type="ARBA" id="ARBA00022741"/>
    </source>
</evidence>
<evidence type="ECO:0000313" key="8">
    <source>
        <dbReference type="Proteomes" id="UP000014923"/>
    </source>
</evidence>
<gene>
    <name evidence="7" type="ORF">TCEL_00049</name>
</gene>
<dbReference type="FunFam" id="3.40.50.300:FF:000006">
    <property type="entry name" value="DNA-binding transcriptional regulator NtrC"/>
    <property type="match status" value="1"/>
</dbReference>
<dbReference type="GO" id="GO:0006355">
    <property type="term" value="P:regulation of DNA-templated transcription"/>
    <property type="evidence" value="ECO:0007669"/>
    <property type="project" value="InterPro"/>
</dbReference>
<evidence type="ECO:0000256" key="3">
    <source>
        <dbReference type="ARBA" id="ARBA00023015"/>
    </source>
</evidence>
<evidence type="ECO:0000256" key="2">
    <source>
        <dbReference type="ARBA" id="ARBA00022840"/>
    </source>
</evidence>
<dbReference type="PROSITE" id="PS00675">
    <property type="entry name" value="SIGMA54_INTERACT_1"/>
    <property type="match status" value="1"/>
</dbReference>
<dbReference type="Gene3D" id="3.40.50.300">
    <property type="entry name" value="P-loop containing nucleotide triphosphate hydrolases"/>
    <property type="match status" value="1"/>
</dbReference>
<dbReference type="PROSITE" id="PS00676">
    <property type="entry name" value="SIGMA54_INTERACT_2"/>
    <property type="match status" value="1"/>
</dbReference>
<evidence type="ECO:0000256" key="5">
    <source>
        <dbReference type="ARBA" id="ARBA00023163"/>
    </source>
</evidence>
<dbReference type="PANTHER" id="PTHR32071">
    <property type="entry name" value="TRANSCRIPTIONAL REGULATORY PROTEIN"/>
    <property type="match status" value="1"/>
</dbReference>
<dbReference type="InterPro" id="IPR002078">
    <property type="entry name" value="Sigma_54_int"/>
</dbReference>
<evidence type="ECO:0000256" key="4">
    <source>
        <dbReference type="ARBA" id="ARBA00023125"/>
    </source>
</evidence>
<dbReference type="Pfam" id="PF25601">
    <property type="entry name" value="AAA_lid_14"/>
    <property type="match status" value="1"/>
</dbReference>
<dbReference type="CDD" id="cd00009">
    <property type="entry name" value="AAA"/>
    <property type="match status" value="1"/>
</dbReference>
<dbReference type="Proteomes" id="UP000014923">
    <property type="component" value="Unassembled WGS sequence"/>
</dbReference>
<dbReference type="HOGENOM" id="CLU_000445_8_1_9"/>
<dbReference type="InterPro" id="IPR029016">
    <property type="entry name" value="GAF-like_dom_sf"/>
</dbReference>
<keyword evidence="5" id="KW-0804">Transcription</keyword>
<dbReference type="SMART" id="SM00382">
    <property type="entry name" value="AAA"/>
    <property type="match status" value="1"/>
</dbReference>
<dbReference type="InterPro" id="IPR027417">
    <property type="entry name" value="P-loop_NTPase"/>
</dbReference>
<dbReference type="InterPro" id="IPR003593">
    <property type="entry name" value="AAA+_ATPase"/>
</dbReference>
<dbReference type="GO" id="GO:0005524">
    <property type="term" value="F:ATP binding"/>
    <property type="evidence" value="ECO:0007669"/>
    <property type="project" value="UniProtKB-KW"/>
</dbReference>
<dbReference type="InterPro" id="IPR002197">
    <property type="entry name" value="HTH_Fis"/>
</dbReference>
<sequence length="574" mass="66328">MSELLNIKDTVQKFAEVLKEVIKFDVEIVDNKLVRVAVTGEYANEEEQLIEKGNIYKIVLKTKQMIVLENPKENELCNGCKKFDECKEVCEVSYPIILDENVIGVIGFLCYTQEQKQRFLENRESIIKFIDQISKLIALKVKFNIENYRLNNMLKVLKTVINKVGECVLLVNSKNELVDYNHAGAKFLNYNKDLKIEFLKPETKDEKYTFTILINNRNYYVYGEVYEFNSIDESYKIAIFNDVADSNFNDANIILDEIKGESEYIKELKDKIKRIAKNSSTVLITGESGTGKELIARAIHSLSERRTKPFIAINCAAIPDTLLESELFGYERGTFSGADPRGKIGKFEMANGGTIFLDEIADMPLHMQVKLLRVLQEKTITRIGSHQSQKVDVRIIAATNKNIQQLVKENKFREDLYYRLNVIPIHTCPLRERKEDIKVLVQHYLNKYQVHFNRKGIKFDKDVLDMFYRYDWPGNVRELENLIEYIVAMVDDNTIIDKSLLPMSISNGKGEILFKDEVYNLKQLEMQTINKVIKMCGDSTEGRLKAAELLGIGVATLYRKLKNYQIDNNEDKIK</sequence>
<dbReference type="InterPro" id="IPR025662">
    <property type="entry name" value="Sigma_54_int_dom_ATP-bd_1"/>
</dbReference>
<name>R7RMA6_9CLOT</name>
<dbReference type="Gene3D" id="1.10.8.60">
    <property type="match status" value="1"/>
</dbReference>
<dbReference type="Pfam" id="PF02954">
    <property type="entry name" value="HTH_8"/>
    <property type="match status" value="1"/>
</dbReference>
<feature type="domain" description="Sigma-54 factor interaction" evidence="6">
    <location>
        <begin position="258"/>
        <end position="488"/>
    </location>
</feature>
<keyword evidence="3" id="KW-0805">Transcription regulation</keyword>
<dbReference type="InterPro" id="IPR025943">
    <property type="entry name" value="Sigma_54_int_dom_ATP-bd_2"/>
</dbReference>
<organism evidence="7 8">
    <name type="scientific">Thermobrachium celere DSM 8682</name>
    <dbReference type="NCBI Taxonomy" id="941824"/>
    <lineage>
        <taxon>Bacteria</taxon>
        <taxon>Bacillati</taxon>
        <taxon>Bacillota</taxon>
        <taxon>Clostridia</taxon>
        <taxon>Eubacteriales</taxon>
        <taxon>Clostridiaceae</taxon>
        <taxon>Thermobrachium</taxon>
    </lineage>
</organism>
<dbReference type="RefSeq" id="WP_018659081.1">
    <property type="nucleotide sequence ID" value="NZ_HF952012.1"/>
</dbReference>
<accession>R7RMA6</accession>
<evidence type="ECO:0000313" key="7">
    <source>
        <dbReference type="EMBL" id="CDF57154.1"/>
    </source>
</evidence>
<dbReference type="SUPFAM" id="SSF46689">
    <property type="entry name" value="Homeodomain-like"/>
    <property type="match status" value="1"/>
</dbReference>
<dbReference type="PROSITE" id="PS50045">
    <property type="entry name" value="SIGMA54_INTERACT_4"/>
    <property type="match status" value="1"/>
</dbReference>
<keyword evidence="4" id="KW-0238">DNA-binding</keyword>
<keyword evidence="2" id="KW-0067">ATP-binding</keyword>
<dbReference type="OrthoDB" id="9803970at2"/>
<dbReference type="Pfam" id="PF00158">
    <property type="entry name" value="Sigma54_activat"/>
    <property type="match status" value="1"/>
</dbReference>
<keyword evidence="8" id="KW-1185">Reference proteome</keyword>
<dbReference type="SUPFAM" id="SSF52540">
    <property type="entry name" value="P-loop containing nucleoside triphosphate hydrolases"/>
    <property type="match status" value="1"/>
</dbReference>
<dbReference type="PANTHER" id="PTHR32071:SF57">
    <property type="entry name" value="C4-DICARBOXYLATE TRANSPORT TRANSCRIPTIONAL REGULATORY PROTEIN DCTD"/>
    <property type="match status" value="1"/>
</dbReference>
<keyword evidence="1" id="KW-0547">Nucleotide-binding</keyword>
<dbReference type="InterPro" id="IPR009057">
    <property type="entry name" value="Homeodomain-like_sf"/>
</dbReference>
<dbReference type="eggNOG" id="COG3829">
    <property type="taxonomic scope" value="Bacteria"/>
</dbReference>
<dbReference type="PROSITE" id="PS00688">
    <property type="entry name" value="SIGMA54_INTERACT_3"/>
    <property type="match status" value="1"/>
</dbReference>
<protein>
    <submittedName>
        <fullName evidence="7">Putative sigma-54-dependent transcriptional regulator</fullName>
    </submittedName>
</protein>
<dbReference type="GO" id="GO:0043565">
    <property type="term" value="F:sequence-specific DNA binding"/>
    <property type="evidence" value="ECO:0007669"/>
    <property type="project" value="InterPro"/>
</dbReference>
<dbReference type="InterPro" id="IPR058031">
    <property type="entry name" value="AAA_lid_NorR"/>
</dbReference>
<dbReference type="SUPFAM" id="SSF55781">
    <property type="entry name" value="GAF domain-like"/>
    <property type="match status" value="1"/>
</dbReference>
<dbReference type="EMBL" id="CAVN010000073">
    <property type="protein sequence ID" value="CDF57154.1"/>
    <property type="molecule type" value="Genomic_DNA"/>
</dbReference>
<dbReference type="Gene3D" id="1.10.10.60">
    <property type="entry name" value="Homeodomain-like"/>
    <property type="match status" value="1"/>
</dbReference>
<evidence type="ECO:0000259" key="6">
    <source>
        <dbReference type="PROSITE" id="PS50045"/>
    </source>
</evidence>
<dbReference type="Gene3D" id="3.30.450.40">
    <property type="match status" value="1"/>
</dbReference>
<reference evidence="7" key="1">
    <citation type="submission" date="2013-03" db="EMBL/GenBank/DDBJ databases">
        <title>Draft genome sequence of the hydrogen-ethanol-producing anaerobic alkalithermophilic Caloramator celere.</title>
        <authorList>
            <person name="Ciranna A."/>
            <person name="Larjo A."/>
            <person name="Kivisto A."/>
            <person name="Santala V."/>
            <person name="Roos C."/>
            <person name="Karp M."/>
        </authorList>
    </citation>
    <scope>NUCLEOTIDE SEQUENCE [LARGE SCALE GENOMIC DNA]</scope>
    <source>
        <strain evidence="7">DSM 8682</strain>
    </source>
</reference>
<proteinExistence type="predicted"/>
<dbReference type="AlphaFoldDB" id="R7RMA6"/>
<comment type="caution">
    <text evidence="7">The sequence shown here is derived from an EMBL/GenBank/DDBJ whole genome shotgun (WGS) entry which is preliminary data.</text>
</comment>